<organism evidence="13 14">
    <name type="scientific">Thermovibrio guaymasensis</name>
    <dbReference type="NCBI Taxonomy" id="240167"/>
    <lineage>
        <taxon>Bacteria</taxon>
        <taxon>Pseudomonadati</taxon>
        <taxon>Aquificota</taxon>
        <taxon>Aquificia</taxon>
        <taxon>Desulfurobacteriales</taxon>
        <taxon>Desulfurobacteriaceae</taxon>
        <taxon>Thermovibrio</taxon>
    </lineage>
</organism>
<dbReference type="NCBIfam" id="TIGR02177">
    <property type="entry name" value="PorB_KorB"/>
    <property type="match status" value="1"/>
</dbReference>
<sequence length="268" mass="30118">MELKTYAENTWCPGCGNFGILKAFEEAVKELSSEIPVENFVVASGIGCHGKIADYLNLNSFYSIHGRALSNLEGAKLIKGKLVCVGFVGDGDIYAEGISHLIFAAKRNVDITAVVHDNRSYSLTTGQFTPTSPSRFKGKSTPEGPPEDPMNPVALMLSAGATFVARGFSGDIQHLKWLFKEAVKHRGFSFIDVLQPCVSFFNTFPFYRKHCYKLEDEGHDFTDFEKAMEKAREWDYNRDDEDVRIPIGIFYKVQKPTYEERVNIKDSE</sequence>
<proteinExistence type="predicted"/>
<dbReference type="InterPro" id="IPR011766">
    <property type="entry name" value="TPP_enzyme_TPP-bd"/>
</dbReference>
<feature type="domain" description="Pyruvate ferredoxin oxidoreductase beta subunit C-terminal" evidence="12">
    <location>
        <begin position="197"/>
        <end position="263"/>
    </location>
</feature>
<comment type="cofactor">
    <cofactor evidence="3">
        <name>[4Fe-4S] cluster</name>
        <dbReference type="ChEBI" id="CHEBI:49883"/>
    </cofactor>
</comment>
<keyword evidence="6" id="KW-0560">Oxidoreductase</keyword>
<comment type="caution">
    <text evidence="13">The sequence shown here is derived from an EMBL/GenBank/DDBJ whole genome shotgun (WGS) entry which is preliminary data.</text>
</comment>
<comment type="cofactor">
    <cofactor evidence="1">
        <name>Mg(2+)</name>
        <dbReference type="ChEBI" id="CHEBI:18420"/>
    </cofactor>
</comment>
<dbReference type="GO" id="GO:0046872">
    <property type="term" value="F:metal ion binding"/>
    <property type="evidence" value="ECO:0007669"/>
    <property type="project" value="UniProtKB-KW"/>
</dbReference>
<evidence type="ECO:0000259" key="11">
    <source>
        <dbReference type="Pfam" id="PF02775"/>
    </source>
</evidence>
<evidence type="ECO:0000256" key="7">
    <source>
        <dbReference type="ARBA" id="ARBA00023004"/>
    </source>
</evidence>
<dbReference type="GO" id="GO:0044281">
    <property type="term" value="P:small molecule metabolic process"/>
    <property type="evidence" value="ECO:0007669"/>
    <property type="project" value="UniProtKB-ARBA"/>
</dbReference>
<dbReference type="CDD" id="cd03375">
    <property type="entry name" value="TPP_OGFOR"/>
    <property type="match status" value="1"/>
</dbReference>
<feature type="compositionally biased region" description="Polar residues" evidence="10">
    <location>
        <begin position="125"/>
        <end position="134"/>
    </location>
</feature>
<dbReference type="Proteomes" id="UP000280881">
    <property type="component" value="Unassembled WGS sequence"/>
</dbReference>
<comment type="cofactor">
    <cofactor evidence="2">
        <name>thiamine diphosphate</name>
        <dbReference type="ChEBI" id="CHEBI:58937"/>
    </cofactor>
</comment>
<keyword evidence="7" id="KW-0408">Iron</keyword>
<keyword evidence="5" id="KW-0460">Magnesium</keyword>
<dbReference type="GO" id="GO:0045333">
    <property type="term" value="P:cellular respiration"/>
    <property type="evidence" value="ECO:0007669"/>
    <property type="project" value="UniProtKB-ARBA"/>
</dbReference>
<evidence type="ECO:0000256" key="10">
    <source>
        <dbReference type="SAM" id="MobiDB-lite"/>
    </source>
</evidence>
<keyword evidence="4" id="KW-0479">Metal-binding</keyword>
<keyword evidence="8" id="KW-0411">Iron-sulfur</keyword>
<evidence type="ECO:0000256" key="5">
    <source>
        <dbReference type="ARBA" id="ARBA00022842"/>
    </source>
</evidence>
<dbReference type="PANTHER" id="PTHR48084">
    <property type="entry name" value="2-OXOGLUTARATE OXIDOREDUCTASE SUBUNIT KORB-RELATED"/>
    <property type="match status" value="1"/>
</dbReference>
<dbReference type="PANTHER" id="PTHR48084:SF4">
    <property type="entry name" value="2-OXOGLUTARATE OXIDOREDUCTASE SUBUNIT KORB"/>
    <property type="match status" value="1"/>
</dbReference>
<evidence type="ECO:0000256" key="4">
    <source>
        <dbReference type="ARBA" id="ARBA00022723"/>
    </source>
</evidence>
<dbReference type="InterPro" id="IPR011896">
    <property type="entry name" value="OFOB"/>
</dbReference>
<evidence type="ECO:0000256" key="6">
    <source>
        <dbReference type="ARBA" id="ARBA00023002"/>
    </source>
</evidence>
<dbReference type="RefSeq" id="WP_121171015.1">
    <property type="nucleotide sequence ID" value="NZ_RBIE01000002.1"/>
</dbReference>
<evidence type="ECO:0000256" key="1">
    <source>
        <dbReference type="ARBA" id="ARBA00001946"/>
    </source>
</evidence>
<keyword evidence="14" id="KW-1185">Reference proteome</keyword>
<dbReference type="InterPro" id="IPR051457">
    <property type="entry name" value="2-oxoacid:Fd_oxidoreductase"/>
</dbReference>
<dbReference type="InterPro" id="IPR032686">
    <property type="entry name" value="PFO_beta_C"/>
</dbReference>
<evidence type="ECO:0000256" key="9">
    <source>
        <dbReference type="ARBA" id="ARBA00023052"/>
    </source>
</evidence>
<keyword evidence="9" id="KW-0786">Thiamine pyrophosphate</keyword>
<evidence type="ECO:0000313" key="14">
    <source>
        <dbReference type="Proteomes" id="UP000280881"/>
    </source>
</evidence>
<dbReference type="GO" id="GO:0016625">
    <property type="term" value="F:oxidoreductase activity, acting on the aldehyde or oxo group of donors, iron-sulfur protein as acceptor"/>
    <property type="evidence" value="ECO:0007669"/>
    <property type="project" value="UniProtKB-ARBA"/>
</dbReference>
<dbReference type="SUPFAM" id="SSF52518">
    <property type="entry name" value="Thiamin diphosphate-binding fold (THDP-binding)"/>
    <property type="match status" value="1"/>
</dbReference>
<feature type="domain" description="Thiamine pyrophosphate enzyme TPP-binding" evidence="11">
    <location>
        <begin position="46"/>
        <end position="193"/>
    </location>
</feature>
<evidence type="ECO:0000256" key="2">
    <source>
        <dbReference type="ARBA" id="ARBA00001964"/>
    </source>
</evidence>
<reference evidence="13 14" key="1">
    <citation type="submission" date="2018-10" db="EMBL/GenBank/DDBJ databases">
        <title>Genomic Encyclopedia of Type Strains, Phase IV (KMG-IV): sequencing the most valuable type-strain genomes for metagenomic binning, comparative biology and taxonomic classification.</title>
        <authorList>
            <person name="Goeker M."/>
        </authorList>
    </citation>
    <scope>NUCLEOTIDE SEQUENCE [LARGE SCALE GENOMIC DNA]</scope>
    <source>
        <strain evidence="13 14">DSM 15521</strain>
    </source>
</reference>
<name>A0A420W6S4_9BACT</name>
<accession>A0A420W6S4</accession>
<dbReference type="Pfam" id="PF02775">
    <property type="entry name" value="TPP_enzyme_C"/>
    <property type="match status" value="1"/>
</dbReference>
<feature type="region of interest" description="Disordered" evidence="10">
    <location>
        <begin position="125"/>
        <end position="148"/>
    </location>
</feature>
<dbReference type="InterPro" id="IPR029061">
    <property type="entry name" value="THDP-binding"/>
</dbReference>
<evidence type="ECO:0000256" key="8">
    <source>
        <dbReference type="ARBA" id="ARBA00023014"/>
    </source>
</evidence>
<dbReference type="OrthoDB" id="9775140at2"/>
<evidence type="ECO:0000256" key="3">
    <source>
        <dbReference type="ARBA" id="ARBA00001966"/>
    </source>
</evidence>
<dbReference type="Pfam" id="PF12367">
    <property type="entry name" value="PFO_beta_C"/>
    <property type="match status" value="1"/>
</dbReference>
<evidence type="ECO:0000313" key="13">
    <source>
        <dbReference type="EMBL" id="RKQ61727.1"/>
    </source>
</evidence>
<dbReference type="AlphaFoldDB" id="A0A420W6S4"/>
<protein>
    <submittedName>
        <fullName evidence="13">2-oxoglutarate ferredoxin oxidoreductase subunit beta</fullName>
    </submittedName>
</protein>
<dbReference type="Gene3D" id="3.40.50.970">
    <property type="match status" value="1"/>
</dbReference>
<dbReference type="GO" id="GO:0030976">
    <property type="term" value="F:thiamine pyrophosphate binding"/>
    <property type="evidence" value="ECO:0007669"/>
    <property type="project" value="InterPro"/>
</dbReference>
<gene>
    <name evidence="13" type="ORF">C7457_1172</name>
</gene>
<dbReference type="GO" id="GO:0051536">
    <property type="term" value="F:iron-sulfur cluster binding"/>
    <property type="evidence" value="ECO:0007669"/>
    <property type="project" value="UniProtKB-KW"/>
</dbReference>
<dbReference type="EMBL" id="RBIE01000002">
    <property type="protein sequence ID" value="RKQ61727.1"/>
    <property type="molecule type" value="Genomic_DNA"/>
</dbReference>
<evidence type="ECO:0000259" key="12">
    <source>
        <dbReference type="Pfam" id="PF12367"/>
    </source>
</evidence>